<dbReference type="EMBL" id="BOOZ01000024">
    <property type="protein sequence ID" value="GIJ10734.1"/>
    <property type="molecule type" value="Genomic_DNA"/>
</dbReference>
<reference evidence="1 2" key="1">
    <citation type="submission" date="2021-01" db="EMBL/GenBank/DDBJ databases">
        <title>Whole genome shotgun sequence of Verrucosispora andamanensis NBRC 109075.</title>
        <authorList>
            <person name="Komaki H."/>
            <person name="Tamura T."/>
        </authorList>
    </citation>
    <scope>NUCLEOTIDE SEQUENCE [LARGE SCALE GENOMIC DNA]</scope>
    <source>
        <strain evidence="1 2">NBRC 109075</strain>
    </source>
</reference>
<evidence type="ECO:0008006" key="3">
    <source>
        <dbReference type="Google" id="ProtNLM"/>
    </source>
</evidence>
<evidence type="ECO:0000313" key="2">
    <source>
        <dbReference type="Proteomes" id="UP000647017"/>
    </source>
</evidence>
<gene>
    <name evidence="1" type="ORF">Van01_39480</name>
</gene>
<name>A0ABQ4HYM1_9ACTN</name>
<dbReference type="Proteomes" id="UP000647017">
    <property type="component" value="Unassembled WGS sequence"/>
</dbReference>
<protein>
    <recommendedName>
        <fullName evidence="3">Head-to-tail adaptor</fullName>
    </recommendedName>
</protein>
<comment type="caution">
    <text evidence="1">The sequence shown here is derived from an EMBL/GenBank/DDBJ whole genome shotgun (WGS) entry which is preliminary data.</text>
</comment>
<organism evidence="1 2">
    <name type="scientific">Micromonospora andamanensis</name>
    <dbReference type="NCBI Taxonomy" id="1287068"/>
    <lineage>
        <taxon>Bacteria</taxon>
        <taxon>Bacillati</taxon>
        <taxon>Actinomycetota</taxon>
        <taxon>Actinomycetes</taxon>
        <taxon>Micromonosporales</taxon>
        <taxon>Micromonosporaceae</taxon>
        <taxon>Micromonospora</taxon>
    </lineage>
</organism>
<proteinExistence type="predicted"/>
<dbReference type="RefSeq" id="WP_204009358.1">
    <property type="nucleotide sequence ID" value="NZ_BOOZ01000024.1"/>
</dbReference>
<evidence type="ECO:0000313" key="1">
    <source>
        <dbReference type="EMBL" id="GIJ10734.1"/>
    </source>
</evidence>
<keyword evidence="2" id="KW-1185">Reference proteome</keyword>
<accession>A0ABQ4HYM1</accession>
<sequence>MAYATPEQLEAYPVTVPAGVNVELLLTRASRDVDRALLTAVYDPEDPDVVTALMEATCEQVAGILDSGDRTGTGAAAPTASFSIGKVSVVRGGQGAGGSAAQASRIGPLWPQAWQILQAAGLTGHGPQTW</sequence>